<reference evidence="2" key="1">
    <citation type="submission" date="2016-10" db="EMBL/GenBank/DDBJ databases">
        <authorList>
            <person name="Varghese N."/>
            <person name="Submissions S."/>
        </authorList>
    </citation>
    <scope>NUCLEOTIDE SEQUENCE [LARGE SCALE GENOMIC DNA]</scope>
    <source>
        <strain evidence="2">CGMCC 1.1761</strain>
    </source>
</reference>
<proteinExistence type="predicted"/>
<sequence>MIAFHRQARESALLRFLVRSPFRRGRLNHGTLDGSIALDPDRRDVVPFAVRE</sequence>
<organism evidence="1 2">
    <name type="scientific">Ancylobacter rudongensis</name>
    <dbReference type="NCBI Taxonomy" id="177413"/>
    <lineage>
        <taxon>Bacteria</taxon>
        <taxon>Pseudomonadati</taxon>
        <taxon>Pseudomonadota</taxon>
        <taxon>Alphaproteobacteria</taxon>
        <taxon>Hyphomicrobiales</taxon>
        <taxon>Xanthobacteraceae</taxon>
        <taxon>Ancylobacter</taxon>
    </lineage>
</organism>
<gene>
    <name evidence="1" type="ORF">SAMN05660859_1448</name>
</gene>
<dbReference type="AlphaFoldDB" id="A0A1G4R9Q2"/>
<dbReference type="Proteomes" id="UP000198889">
    <property type="component" value="Unassembled WGS sequence"/>
</dbReference>
<accession>A0A1G4R9Q2</accession>
<name>A0A1G4R9Q2_9HYPH</name>
<dbReference type="RefSeq" id="WP_162841767.1">
    <property type="nucleotide sequence ID" value="NZ_FMTP01000002.1"/>
</dbReference>
<dbReference type="EMBL" id="FMTP01000002">
    <property type="protein sequence ID" value="SCW52959.1"/>
    <property type="molecule type" value="Genomic_DNA"/>
</dbReference>
<evidence type="ECO:0000313" key="2">
    <source>
        <dbReference type="Proteomes" id="UP000198889"/>
    </source>
</evidence>
<protein>
    <submittedName>
        <fullName evidence="1">Uncharacterized protein</fullName>
    </submittedName>
</protein>
<keyword evidence="2" id="KW-1185">Reference proteome</keyword>
<evidence type="ECO:0000313" key="1">
    <source>
        <dbReference type="EMBL" id="SCW52959.1"/>
    </source>
</evidence>